<evidence type="ECO:0000256" key="1">
    <source>
        <dbReference type="SAM" id="MobiDB-lite"/>
    </source>
</evidence>
<accession>A0ABR2ZH10</accession>
<organism evidence="2 3">
    <name type="scientific">Marasmius tenuissimus</name>
    <dbReference type="NCBI Taxonomy" id="585030"/>
    <lineage>
        <taxon>Eukaryota</taxon>
        <taxon>Fungi</taxon>
        <taxon>Dikarya</taxon>
        <taxon>Basidiomycota</taxon>
        <taxon>Agaricomycotina</taxon>
        <taxon>Agaricomycetes</taxon>
        <taxon>Agaricomycetidae</taxon>
        <taxon>Agaricales</taxon>
        <taxon>Marasmiineae</taxon>
        <taxon>Marasmiaceae</taxon>
        <taxon>Marasmius</taxon>
    </lineage>
</organism>
<evidence type="ECO:0000313" key="2">
    <source>
        <dbReference type="EMBL" id="KAL0060945.1"/>
    </source>
</evidence>
<evidence type="ECO:0000313" key="3">
    <source>
        <dbReference type="Proteomes" id="UP001437256"/>
    </source>
</evidence>
<feature type="compositionally biased region" description="Acidic residues" evidence="1">
    <location>
        <begin position="38"/>
        <end position="57"/>
    </location>
</feature>
<feature type="region of interest" description="Disordered" evidence="1">
    <location>
        <begin position="388"/>
        <end position="437"/>
    </location>
</feature>
<protein>
    <submittedName>
        <fullName evidence="2">Guanine nucleotide exchange factor lte1</fullName>
    </submittedName>
</protein>
<feature type="region of interest" description="Disordered" evidence="1">
    <location>
        <begin position="1"/>
        <end position="123"/>
    </location>
</feature>
<feature type="compositionally biased region" description="Polar residues" evidence="1">
    <location>
        <begin position="556"/>
        <end position="566"/>
    </location>
</feature>
<feature type="region of interest" description="Disordered" evidence="1">
    <location>
        <begin position="290"/>
        <end position="337"/>
    </location>
</feature>
<dbReference type="EMBL" id="JBBXMP010000156">
    <property type="protein sequence ID" value="KAL0060945.1"/>
    <property type="molecule type" value="Genomic_DNA"/>
</dbReference>
<gene>
    <name evidence="2" type="primary">LTE1_2</name>
    <name evidence="2" type="ORF">AAF712_012283</name>
</gene>
<dbReference type="Proteomes" id="UP001437256">
    <property type="component" value="Unassembled WGS sequence"/>
</dbReference>
<feature type="compositionally biased region" description="Polar residues" evidence="1">
    <location>
        <begin position="85"/>
        <end position="97"/>
    </location>
</feature>
<proteinExistence type="predicted"/>
<feature type="compositionally biased region" description="Basic and acidic residues" evidence="1">
    <location>
        <begin position="99"/>
        <end position="108"/>
    </location>
</feature>
<feature type="region of interest" description="Disordered" evidence="1">
    <location>
        <begin position="467"/>
        <end position="505"/>
    </location>
</feature>
<comment type="caution">
    <text evidence="2">The sequence shown here is derived from an EMBL/GenBank/DDBJ whole genome shotgun (WGS) entry which is preliminary data.</text>
</comment>
<feature type="compositionally biased region" description="Low complexity" evidence="1">
    <location>
        <begin position="415"/>
        <end position="435"/>
    </location>
</feature>
<name>A0ABR2ZH10_9AGAR</name>
<reference evidence="2 3" key="1">
    <citation type="submission" date="2024-05" db="EMBL/GenBank/DDBJ databases">
        <title>A draft genome resource for the thread blight pathogen Marasmius tenuissimus strain MS-2.</title>
        <authorList>
            <person name="Yulfo-Soto G.E."/>
            <person name="Baruah I.K."/>
            <person name="Amoako-Attah I."/>
            <person name="Bukari Y."/>
            <person name="Meinhardt L.W."/>
            <person name="Bailey B.A."/>
            <person name="Cohen S.P."/>
        </authorList>
    </citation>
    <scope>NUCLEOTIDE SEQUENCE [LARGE SCALE GENOMIC DNA]</scope>
    <source>
        <strain evidence="2 3">MS-2</strain>
    </source>
</reference>
<feature type="region of interest" description="Disordered" evidence="1">
    <location>
        <begin position="528"/>
        <end position="579"/>
    </location>
</feature>
<keyword evidence="3" id="KW-1185">Reference proteome</keyword>
<feature type="compositionally biased region" description="Low complexity" evidence="1">
    <location>
        <begin position="392"/>
        <end position="403"/>
    </location>
</feature>
<feature type="compositionally biased region" description="Low complexity" evidence="1">
    <location>
        <begin position="533"/>
        <end position="542"/>
    </location>
</feature>
<sequence length="579" mass="63224">MPSSHSVMTARQRQGARRRSSSENLNFRVRRRRVGTVDEGEEACADGEDFDEDDDIETPSRPPSAIRMGEPDEDEPPKMDREESQNQNNSDGQSVTVSDDLHVNHEFPKTPTPPTASTASPQVHVQPLPTTALHTHFSTEVFAVLQTYRGLPLLDRLEAKVEEGKPETEGETQQCVGFGFECERDGRSQAVSDSEYGAYGNTGPEVKRVARLRTFVASKFWLTTLFVMDFLNNRELRVLLANWLNDFVKNPIFGEISGCIGELALSSDYLGAINIVKKLRKVAKECKRAWVPPPPKKSQASPAEAKEDGLNLTSPSSAASFPLPTPGATEPPGREHPLGERFAEAALALKKTREQKERDEDSDADLDFVPDHIAATAAGLHIQLVADDQPSEEGSSTEDSGSSKVPSTPRHPDGTVSLSSRTSSVSLARTSSTDSFGVPLSATLSSAMFPAFRSPWQFDIVSLDELSDTSSNEDGGRDHDPPLPPGLPGAPNFSNQHRNRPQRRLPTRRVMEVTNDDRGTVSSMGIVSRHSHASTASTSSVGGEEDAGQGLGRGIQQWQLNELVDSSTDDEELGMWKMR</sequence>